<dbReference type="InterPro" id="IPR051046">
    <property type="entry name" value="MurCDEF_CellWall_CoF430Synth"/>
</dbReference>
<dbReference type="Gene3D" id="3.40.1390.10">
    <property type="entry name" value="MurE/MurF, N-terminal domain"/>
    <property type="match status" value="1"/>
</dbReference>
<dbReference type="EMBL" id="UINC01094499">
    <property type="protein sequence ID" value="SVC49787.1"/>
    <property type="molecule type" value="Genomic_DNA"/>
</dbReference>
<dbReference type="InterPro" id="IPR000713">
    <property type="entry name" value="Mur_ligase_N"/>
</dbReference>
<dbReference type="InterPro" id="IPR035911">
    <property type="entry name" value="MurE/MurF_N"/>
</dbReference>
<keyword evidence="1" id="KW-0436">Ligase</keyword>
<dbReference type="InterPro" id="IPR013221">
    <property type="entry name" value="Mur_ligase_cen"/>
</dbReference>
<evidence type="ECO:0000259" key="5">
    <source>
        <dbReference type="Pfam" id="PF08245"/>
    </source>
</evidence>
<organism evidence="6">
    <name type="scientific">marine metagenome</name>
    <dbReference type="NCBI Taxonomy" id="408172"/>
    <lineage>
        <taxon>unclassified sequences</taxon>
        <taxon>metagenomes</taxon>
        <taxon>ecological metagenomes</taxon>
    </lineage>
</organism>
<gene>
    <name evidence="6" type="ORF">METZ01_LOCUS302641</name>
</gene>
<feature type="domain" description="Mur ligase N-terminal catalytic" evidence="4">
    <location>
        <begin position="18"/>
        <end position="65"/>
    </location>
</feature>
<evidence type="ECO:0000313" key="6">
    <source>
        <dbReference type="EMBL" id="SVC49787.1"/>
    </source>
</evidence>
<sequence>MLNKKLIENYIINNENKLKINSNEIANGDIFLALQGNNYHGNKFIKASINNGAKFCLTDKKNQISSNSKKIFFVENIFLFLNDLVKKKRKLFKGKVIGITGSAGKTTLKEALSFFLRKKYKVSSSYRSFNNFLGVILTILNMNLKAKFAVFELGTNNFGEIKKIVQLVLPSQVIITNIQSTHLENFKNKRKIAIEKSNIFNPKYNPNIKLLIFLNVNKEENLLLNYAHQYQIKKIITIGQIQNSNCYISEIKKKNNKYLVNLNINKKNYTLTTNTNILHRIRNIIFCLALFNYNKLDVNIILKNFNKFKPVVGRGLIYEKKINNKKIKFIDETYNANP</sequence>
<dbReference type="Gene3D" id="3.40.1190.10">
    <property type="entry name" value="Mur-like, catalytic domain"/>
    <property type="match status" value="1"/>
</dbReference>
<keyword evidence="2" id="KW-0547">Nucleotide-binding</keyword>
<dbReference type="GO" id="GO:0005524">
    <property type="term" value="F:ATP binding"/>
    <property type="evidence" value="ECO:0007669"/>
    <property type="project" value="UniProtKB-KW"/>
</dbReference>
<evidence type="ECO:0000256" key="1">
    <source>
        <dbReference type="ARBA" id="ARBA00022598"/>
    </source>
</evidence>
<dbReference type="Pfam" id="PF01225">
    <property type="entry name" value="Mur_ligase"/>
    <property type="match status" value="1"/>
</dbReference>
<dbReference type="PANTHER" id="PTHR43024">
    <property type="entry name" value="UDP-N-ACETYLMURAMOYL-TRIPEPTIDE--D-ALANYL-D-ALANINE LIGASE"/>
    <property type="match status" value="1"/>
</dbReference>
<reference evidence="6" key="1">
    <citation type="submission" date="2018-05" db="EMBL/GenBank/DDBJ databases">
        <authorList>
            <person name="Lanie J.A."/>
            <person name="Ng W.-L."/>
            <person name="Kazmierczak K.M."/>
            <person name="Andrzejewski T.M."/>
            <person name="Davidsen T.M."/>
            <person name="Wayne K.J."/>
            <person name="Tettelin H."/>
            <person name="Glass J.I."/>
            <person name="Rusch D."/>
            <person name="Podicherti R."/>
            <person name="Tsui H.-C.T."/>
            <person name="Winkler M.E."/>
        </authorList>
    </citation>
    <scope>NUCLEOTIDE SEQUENCE</scope>
</reference>
<dbReference type="SUPFAM" id="SSF53623">
    <property type="entry name" value="MurD-like peptide ligases, catalytic domain"/>
    <property type="match status" value="1"/>
</dbReference>
<dbReference type="SUPFAM" id="SSF63418">
    <property type="entry name" value="MurE/MurF N-terminal domain"/>
    <property type="match status" value="1"/>
</dbReference>
<protein>
    <recommendedName>
        <fullName evidence="7">Mur ligase central domain-containing protein</fullName>
    </recommendedName>
</protein>
<feature type="non-terminal residue" evidence="6">
    <location>
        <position position="338"/>
    </location>
</feature>
<dbReference type="PANTHER" id="PTHR43024:SF1">
    <property type="entry name" value="UDP-N-ACETYLMURAMOYL-TRIPEPTIDE--D-ALANYL-D-ALANINE LIGASE"/>
    <property type="match status" value="1"/>
</dbReference>
<evidence type="ECO:0000259" key="4">
    <source>
        <dbReference type="Pfam" id="PF01225"/>
    </source>
</evidence>
<proteinExistence type="predicted"/>
<evidence type="ECO:0008006" key="7">
    <source>
        <dbReference type="Google" id="ProtNLM"/>
    </source>
</evidence>
<name>A0A382MPS3_9ZZZZ</name>
<dbReference type="InterPro" id="IPR036565">
    <property type="entry name" value="Mur-like_cat_sf"/>
</dbReference>
<feature type="domain" description="Mur ligase central" evidence="5">
    <location>
        <begin position="99"/>
        <end position="290"/>
    </location>
</feature>
<dbReference type="AlphaFoldDB" id="A0A382MPS3"/>
<dbReference type="GO" id="GO:0016881">
    <property type="term" value="F:acid-amino acid ligase activity"/>
    <property type="evidence" value="ECO:0007669"/>
    <property type="project" value="InterPro"/>
</dbReference>
<evidence type="ECO:0000256" key="2">
    <source>
        <dbReference type="ARBA" id="ARBA00022741"/>
    </source>
</evidence>
<evidence type="ECO:0000256" key="3">
    <source>
        <dbReference type="ARBA" id="ARBA00022840"/>
    </source>
</evidence>
<accession>A0A382MPS3</accession>
<keyword evidence="3" id="KW-0067">ATP-binding</keyword>
<dbReference type="Pfam" id="PF08245">
    <property type="entry name" value="Mur_ligase_M"/>
    <property type="match status" value="1"/>
</dbReference>